<feature type="region of interest" description="Disordered" evidence="8">
    <location>
        <begin position="226"/>
        <end position="246"/>
    </location>
</feature>
<keyword evidence="4" id="KW-0378">Hydrolase</keyword>
<dbReference type="SUPFAM" id="SSF143081">
    <property type="entry name" value="BB1717-like"/>
    <property type="match status" value="1"/>
</dbReference>
<evidence type="ECO:0000256" key="1">
    <source>
        <dbReference type="ARBA" id="ARBA00008136"/>
    </source>
</evidence>
<name>A0A7D5GGV4_9EURY</name>
<organism evidence="9 10">
    <name type="scientific">Halorarum halophilum</name>
    <dbReference type="NCBI Taxonomy" id="2743090"/>
    <lineage>
        <taxon>Archaea</taxon>
        <taxon>Methanobacteriati</taxon>
        <taxon>Methanobacteriota</taxon>
        <taxon>Stenosarchaea group</taxon>
        <taxon>Halobacteria</taxon>
        <taxon>Halobacteriales</taxon>
        <taxon>Haloferacaceae</taxon>
        <taxon>Halorarum</taxon>
    </lineage>
</organism>
<dbReference type="OrthoDB" id="109020at2157"/>
<dbReference type="EMBL" id="CP058529">
    <property type="protein sequence ID" value="QLG29428.1"/>
    <property type="molecule type" value="Genomic_DNA"/>
</dbReference>
<evidence type="ECO:0000256" key="7">
    <source>
        <dbReference type="ARBA" id="ARBA00023239"/>
    </source>
</evidence>
<keyword evidence="3" id="KW-0227">DNA damage</keyword>
<protein>
    <submittedName>
        <fullName evidence="9">SOS response-associated peptidase</fullName>
    </submittedName>
</protein>
<dbReference type="GO" id="GO:0106300">
    <property type="term" value="P:protein-DNA covalent cross-linking repair"/>
    <property type="evidence" value="ECO:0007669"/>
    <property type="project" value="InterPro"/>
</dbReference>
<dbReference type="RefSeq" id="WP_179171002.1">
    <property type="nucleotide sequence ID" value="NZ_CP058529.1"/>
</dbReference>
<dbReference type="GeneID" id="56028215"/>
<dbReference type="PANTHER" id="PTHR13604:SF0">
    <property type="entry name" value="ABASIC SITE PROCESSING PROTEIN HMCES"/>
    <property type="match status" value="1"/>
</dbReference>
<gene>
    <name evidence="9" type="ORF">HUG10_05240</name>
</gene>
<sequence length="246" mass="27107">MCGRFSLSVPSEDLEARFEATPPADFRPRYNCAPGQALPVVPNDEQGRMRRMTWGFTPSWADESFDLINARAETVREKRTFADAYESRRCLVPADGFYEWTEVGGAKQPYRVAFDDDRAFAMAGLYETWEPSERQSGLGEFGGASGTTSGGDGAENGGPEGDEAERIEVFTVITTRPNDLVSELHDRMAVVLDPDDESAWLSGGLDHESLLTPYPDRDLRAYPVSTRVNSPANDDPSLVEPVELGT</sequence>
<dbReference type="InterPro" id="IPR003738">
    <property type="entry name" value="SRAP"/>
</dbReference>
<evidence type="ECO:0000256" key="4">
    <source>
        <dbReference type="ARBA" id="ARBA00022801"/>
    </source>
</evidence>
<proteinExistence type="inferred from homology"/>
<evidence type="ECO:0000256" key="6">
    <source>
        <dbReference type="ARBA" id="ARBA00023125"/>
    </source>
</evidence>
<keyword evidence="5" id="KW-0190">Covalent protein-DNA linkage</keyword>
<evidence type="ECO:0000256" key="5">
    <source>
        <dbReference type="ARBA" id="ARBA00023124"/>
    </source>
</evidence>
<keyword evidence="2" id="KW-0645">Protease</keyword>
<evidence type="ECO:0000313" key="9">
    <source>
        <dbReference type="EMBL" id="QLG29428.1"/>
    </source>
</evidence>
<evidence type="ECO:0000256" key="3">
    <source>
        <dbReference type="ARBA" id="ARBA00022763"/>
    </source>
</evidence>
<dbReference type="Gene3D" id="3.90.1680.10">
    <property type="entry name" value="SOS response associated peptidase-like"/>
    <property type="match status" value="1"/>
</dbReference>
<accession>A0A7D5GGV4</accession>
<dbReference type="GO" id="GO:0006508">
    <property type="term" value="P:proteolysis"/>
    <property type="evidence" value="ECO:0007669"/>
    <property type="project" value="UniProtKB-KW"/>
</dbReference>
<dbReference type="Proteomes" id="UP000509750">
    <property type="component" value="Chromosome"/>
</dbReference>
<dbReference type="GO" id="GO:0003697">
    <property type="term" value="F:single-stranded DNA binding"/>
    <property type="evidence" value="ECO:0007669"/>
    <property type="project" value="InterPro"/>
</dbReference>
<reference evidence="9" key="1">
    <citation type="submission" date="2020-07" db="EMBL/GenBank/DDBJ databases">
        <title>Gai3-2, isolated from salt lake.</title>
        <authorList>
            <person name="Cui H."/>
            <person name="Shi X."/>
        </authorList>
    </citation>
    <scope>NUCLEOTIDE SEQUENCE [LARGE SCALE GENOMIC DNA]</scope>
    <source>
        <strain evidence="9">Gai3-2</strain>
    </source>
</reference>
<comment type="similarity">
    <text evidence="1">Belongs to the SOS response-associated peptidase family.</text>
</comment>
<dbReference type="PANTHER" id="PTHR13604">
    <property type="entry name" value="DC12-RELATED"/>
    <property type="match status" value="1"/>
</dbReference>
<dbReference type="Pfam" id="PF02586">
    <property type="entry name" value="SRAP"/>
    <property type="match status" value="1"/>
</dbReference>
<evidence type="ECO:0000313" key="10">
    <source>
        <dbReference type="Proteomes" id="UP000509750"/>
    </source>
</evidence>
<keyword evidence="7" id="KW-0456">Lyase</keyword>
<dbReference type="KEGG" id="halg:HUG10_05240"/>
<keyword evidence="10" id="KW-1185">Reference proteome</keyword>
<feature type="compositionally biased region" description="Gly residues" evidence="8">
    <location>
        <begin position="139"/>
        <end position="159"/>
    </location>
</feature>
<keyword evidence="6" id="KW-0238">DNA-binding</keyword>
<dbReference type="GO" id="GO:0016829">
    <property type="term" value="F:lyase activity"/>
    <property type="evidence" value="ECO:0007669"/>
    <property type="project" value="UniProtKB-KW"/>
</dbReference>
<dbReference type="GO" id="GO:0008233">
    <property type="term" value="F:peptidase activity"/>
    <property type="evidence" value="ECO:0007669"/>
    <property type="project" value="UniProtKB-KW"/>
</dbReference>
<dbReference type="AlphaFoldDB" id="A0A7D5GGV4"/>
<evidence type="ECO:0000256" key="2">
    <source>
        <dbReference type="ARBA" id="ARBA00022670"/>
    </source>
</evidence>
<feature type="region of interest" description="Disordered" evidence="8">
    <location>
        <begin position="132"/>
        <end position="162"/>
    </location>
</feature>
<dbReference type="InterPro" id="IPR036590">
    <property type="entry name" value="SRAP-like"/>
</dbReference>
<evidence type="ECO:0000256" key="8">
    <source>
        <dbReference type="SAM" id="MobiDB-lite"/>
    </source>
</evidence>